<protein>
    <submittedName>
        <fullName evidence="1">Uncharacterized protein</fullName>
    </submittedName>
</protein>
<dbReference type="AlphaFoldDB" id="A0A9Q0KDR4"/>
<keyword evidence="2" id="KW-1185">Reference proteome</keyword>
<gene>
    <name evidence="1" type="ORF">NE237_015215</name>
</gene>
<evidence type="ECO:0000313" key="1">
    <source>
        <dbReference type="EMBL" id="KAJ4968514.1"/>
    </source>
</evidence>
<dbReference type="Proteomes" id="UP001141806">
    <property type="component" value="Unassembled WGS sequence"/>
</dbReference>
<proteinExistence type="predicted"/>
<reference evidence="1" key="1">
    <citation type="journal article" date="2023" name="Plant J.">
        <title>The genome of the king protea, Protea cynaroides.</title>
        <authorList>
            <person name="Chang J."/>
            <person name="Duong T.A."/>
            <person name="Schoeman C."/>
            <person name="Ma X."/>
            <person name="Roodt D."/>
            <person name="Barker N."/>
            <person name="Li Z."/>
            <person name="Van de Peer Y."/>
            <person name="Mizrachi E."/>
        </authorList>
    </citation>
    <scope>NUCLEOTIDE SEQUENCE</scope>
    <source>
        <tissue evidence="1">Young leaves</tissue>
    </source>
</reference>
<accession>A0A9Q0KDR4</accession>
<organism evidence="1 2">
    <name type="scientific">Protea cynaroides</name>
    <dbReference type="NCBI Taxonomy" id="273540"/>
    <lineage>
        <taxon>Eukaryota</taxon>
        <taxon>Viridiplantae</taxon>
        <taxon>Streptophyta</taxon>
        <taxon>Embryophyta</taxon>
        <taxon>Tracheophyta</taxon>
        <taxon>Spermatophyta</taxon>
        <taxon>Magnoliopsida</taxon>
        <taxon>Proteales</taxon>
        <taxon>Proteaceae</taxon>
        <taxon>Protea</taxon>
    </lineage>
</organism>
<evidence type="ECO:0000313" key="2">
    <source>
        <dbReference type="Proteomes" id="UP001141806"/>
    </source>
</evidence>
<comment type="caution">
    <text evidence="1">The sequence shown here is derived from an EMBL/GenBank/DDBJ whole genome shotgun (WGS) entry which is preliminary data.</text>
</comment>
<name>A0A9Q0KDR4_9MAGN</name>
<sequence>MGEALLTTLSMENHHPSTLLSMDSSANSHDELYREMNRQQMMNKRAQCALIISGGSMKIYGRGRKQGLAAVIEVRNHDFRRRNKIDNLNSSNFQGDAEGFKHRGYSRNDLVFAIEARTSVKTRHPILRPIKLVGRAAAEEQKEQIGVIAGGSCDQYHCLDVFRRSLLWRGPGPEPLHCSPLEIGRNGGCTGRGWRTRQRLIHCITEFEAWVEF</sequence>
<dbReference type="EMBL" id="JAMYWD010000006">
    <property type="protein sequence ID" value="KAJ4968514.1"/>
    <property type="molecule type" value="Genomic_DNA"/>
</dbReference>